<dbReference type="InterPro" id="IPR016192">
    <property type="entry name" value="APOBEC/CMP_deaminase_Zn-bd"/>
</dbReference>
<evidence type="ECO:0000256" key="9">
    <source>
        <dbReference type="ARBA" id="ARBA00032005"/>
    </source>
</evidence>
<comment type="function">
    <text evidence="2 15">This enzyme scavenges exogenous and endogenous cytidine and 2'-deoxycytidine for UMP synthesis.</text>
</comment>
<dbReference type="GO" id="GO:0072527">
    <property type="term" value="P:pyrimidine-containing compound metabolic process"/>
    <property type="evidence" value="ECO:0007669"/>
    <property type="project" value="UniProtKB-ARBA"/>
</dbReference>
<feature type="binding site" evidence="14">
    <location>
        <position position="92"/>
    </location>
    <ligand>
        <name>Zn(2+)</name>
        <dbReference type="ChEBI" id="CHEBI:29105"/>
        <note>catalytic</note>
    </ligand>
</feature>
<dbReference type="GO" id="GO:0004126">
    <property type="term" value="F:cytidine deaminase activity"/>
    <property type="evidence" value="ECO:0007669"/>
    <property type="project" value="UniProtKB-UniRule"/>
</dbReference>
<reference evidence="17 20" key="2">
    <citation type="submission" date="2019-07" db="EMBL/GenBank/DDBJ databases">
        <title>Whole genome shotgun sequence of Alkalibacterium putridalgicola NBRC 103243.</title>
        <authorList>
            <person name="Hosoyama A."/>
            <person name="Uohara A."/>
            <person name="Ohji S."/>
            <person name="Ichikawa N."/>
        </authorList>
    </citation>
    <scope>NUCLEOTIDE SEQUENCE [LARGE SCALE GENOMIC DNA]</scope>
    <source>
        <strain evidence="17 20">NBRC 103243</strain>
    </source>
</reference>
<dbReference type="PANTHER" id="PTHR11644">
    <property type="entry name" value="CYTIDINE DEAMINASE"/>
    <property type="match status" value="1"/>
</dbReference>
<evidence type="ECO:0000256" key="6">
    <source>
        <dbReference type="ARBA" id="ARBA00022723"/>
    </source>
</evidence>
<dbReference type="PROSITE" id="PS00903">
    <property type="entry name" value="CYT_DCMP_DEAMINASES_1"/>
    <property type="match status" value="1"/>
</dbReference>
<keyword evidence="7 15" id="KW-0378">Hydrolase</keyword>
<feature type="domain" description="CMP/dCMP-type deaminase" evidence="16">
    <location>
        <begin position="4"/>
        <end position="131"/>
    </location>
</feature>
<dbReference type="CDD" id="cd01283">
    <property type="entry name" value="cytidine_deaminase"/>
    <property type="match status" value="1"/>
</dbReference>
<comment type="cofactor">
    <cofactor evidence="1 14 15">
        <name>Zn(2+)</name>
        <dbReference type="ChEBI" id="CHEBI:29105"/>
    </cofactor>
</comment>
<dbReference type="GO" id="GO:0042802">
    <property type="term" value="F:identical protein binding"/>
    <property type="evidence" value="ECO:0007669"/>
    <property type="project" value="UniProtKB-ARBA"/>
</dbReference>
<comment type="catalytic activity">
    <reaction evidence="10 15">
        <text>2'-deoxycytidine + H2O + H(+) = 2'-deoxyuridine + NH4(+)</text>
        <dbReference type="Rhea" id="RHEA:13433"/>
        <dbReference type="ChEBI" id="CHEBI:15377"/>
        <dbReference type="ChEBI" id="CHEBI:15378"/>
        <dbReference type="ChEBI" id="CHEBI:15698"/>
        <dbReference type="ChEBI" id="CHEBI:16450"/>
        <dbReference type="ChEBI" id="CHEBI:28938"/>
        <dbReference type="EC" id="3.5.4.5"/>
    </reaction>
</comment>
<dbReference type="GO" id="GO:0005829">
    <property type="term" value="C:cytosol"/>
    <property type="evidence" value="ECO:0007669"/>
    <property type="project" value="TreeGrafter"/>
</dbReference>
<evidence type="ECO:0000256" key="8">
    <source>
        <dbReference type="ARBA" id="ARBA00022833"/>
    </source>
</evidence>
<evidence type="ECO:0000256" key="12">
    <source>
        <dbReference type="PIRSR" id="PIRSR606262-1"/>
    </source>
</evidence>
<dbReference type="SUPFAM" id="SSF53927">
    <property type="entry name" value="Cytidine deaminase-like"/>
    <property type="match status" value="1"/>
</dbReference>
<dbReference type="InterPro" id="IPR002125">
    <property type="entry name" value="CMP_dCMP_dom"/>
</dbReference>
<evidence type="ECO:0000256" key="10">
    <source>
        <dbReference type="ARBA" id="ARBA00049252"/>
    </source>
</evidence>
<dbReference type="STRING" id="426703.SAMN04488100_1079"/>
<evidence type="ECO:0000256" key="3">
    <source>
        <dbReference type="ARBA" id="ARBA00006576"/>
    </source>
</evidence>
<accession>A0A1H7S5Z3</accession>
<dbReference type="EC" id="3.5.4.5" evidence="4 15"/>
<evidence type="ECO:0000256" key="1">
    <source>
        <dbReference type="ARBA" id="ARBA00001947"/>
    </source>
</evidence>
<evidence type="ECO:0000256" key="7">
    <source>
        <dbReference type="ARBA" id="ARBA00022801"/>
    </source>
</evidence>
<evidence type="ECO:0000313" key="18">
    <source>
        <dbReference type="EMBL" id="SEL67656.1"/>
    </source>
</evidence>
<dbReference type="GO" id="GO:0055086">
    <property type="term" value="P:nucleobase-containing small molecule metabolic process"/>
    <property type="evidence" value="ECO:0007669"/>
    <property type="project" value="UniProtKB-ARBA"/>
</dbReference>
<dbReference type="InterPro" id="IPR006262">
    <property type="entry name" value="Cyt_deam_tetra"/>
</dbReference>
<evidence type="ECO:0000313" key="20">
    <source>
        <dbReference type="Proteomes" id="UP000321425"/>
    </source>
</evidence>
<dbReference type="Gene3D" id="3.40.140.10">
    <property type="entry name" value="Cytidine Deaminase, domain 2"/>
    <property type="match status" value="1"/>
</dbReference>
<protein>
    <recommendedName>
        <fullName evidence="5 15">Cytidine deaminase</fullName>
        <ecNumber evidence="4 15">3.5.4.5</ecNumber>
    </recommendedName>
    <alternativeName>
        <fullName evidence="9 15">Cytidine aminohydrolase</fullName>
    </alternativeName>
</protein>
<gene>
    <name evidence="17" type="primary">cdd</name>
    <name evidence="17" type="ORF">APU01nite_10990</name>
    <name evidence="18" type="ORF">SAMN04488100_1079</name>
</gene>
<feature type="binding site" evidence="14">
    <location>
        <position position="56"/>
    </location>
    <ligand>
        <name>Zn(2+)</name>
        <dbReference type="ChEBI" id="CHEBI:29105"/>
        <note>catalytic</note>
    </ligand>
</feature>
<evidence type="ECO:0000313" key="19">
    <source>
        <dbReference type="Proteomes" id="UP000198548"/>
    </source>
</evidence>
<dbReference type="PANTHER" id="PTHR11644:SF2">
    <property type="entry name" value="CYTIDINE DEAMINASE"/>
    <property type="match status" value="1"/>
</dbReference>
<dbReference type="RefSeq" id="WP_091487243.1">
    <property type="nucleotide sequence ID" value="NZ_BJUX01000010.1"/>
</dbReference>
<reference evidence="18 19" key="1">
    <citation type="submission" date="2016-10" db="EMBL/GenBank/DDBJ databases">
        <authorList>
            <person name="de Groot N.N."/>
        </authorList>
    </citation>
    <scope>NUCLEOTIDE SEQUENCE [LARGE SCALE GENOMIC DNA]</scope>
    <source>
        <strain evidence="18 19">DSM 19182</strain>
    </source>
</reference>
<evidence type="ECO:0000256" key="4">
    <source>
        <dbReference type="ARBA" id="ARBA00012783"/>
    </source>
</evidence>
<dbReference type="InterPro" id="IPR050202">
    <property type="entry name" value="Cyt/Deoxycyt_deaminase"/>
</dbReference>
<comment type="similarity">
    <text evidence="3 15">Belongs to the cytidine and deoxycytidylate deaminase family.</text>
</comment>
<evidence type="ECO:0000259" key="16">
    <source>
        <dbReference type="PROSITE" id="PS51747"/>
    </source>
</evidence>
<feature type="binding site" evidence="14">
    <location>
        <position position="89"/>
    </location>
    <ligand>
        <name>Zn(2+)</name>
        <dbReference type="ChEBI" id="CHEBI:29105"/>
        <note>catalytic</note>
    </ligand>
</feature>
<dbReference type="EMBL" id="BJUX01000010">
    <property type="protein sequence ID" value="GEK89060.1"/>
    <property type="molecule type" value="Genomic_DNA"/>
</dbReference>
<dbReference type="Pfam" id="PF00383">
    <property type="entry name" value="dCMP_cyt_deam_1"/>
    <property type="match status" value="1"/>
</dbReference>
<dbReference type="OrthoDB" id="9795347at2"/>
<dbReference type="InterPro" id="IPR016193">
    <property type="entry name" value="Cytidine_deaminase-like"/>
</dbReference>
<dbReference type="NCBIfam" id="TIGR01354">
    <property type="entry name" value="cyt_deam_tetra"/>
    <property type="match status" value="1"/>
</dbReference>
<feature type="active site" description="Proton donor" evidence="12">
    <location>
        <position position="58"/>
    </location>
</feature>
<comment type="catalytic activity">
    <reaction evidence="11 15">
        <text>cytidine + H2O + H(+) = uridine + NH4(+)</text>
        <dbReference type="Rhea" id="RHEA:16069"/>
        <dbReference type="ChEBI" id="CHEBI:15377"/>
        <dbReference type="ChEBI" id="CHEBI:15378"/>
        <dbReference type="ChEBI" id="CHEBI:16704"/>
        <dbReference type="ChEBI" id="CHEBI:17562"/>
        <dbReference type="ChEBI" id="CHEBI:28938"/>
        <dbReference type="EC" id="3.5.4.5"/>
    </reaction>
</comment>
<feature type="binding site" evidence="13">
    <location>
        <begin position="45"/>
        <end position="51"/>
    </location>
    <ligand>
        <name>substrate</name>
    </ligand>
</feature>
<evidence type="ECO:0000256" key="14">
    <source>
        <dbReference type="PIRSR" id="PIRSR606262-3"/>
    </source>
</evidence>
<keyword evidence="8 14" id="KW-0862">Zinc</keyword>
<evidence type="ECO:0000313" key="17">
    <source>
        <dbReference type="EMBL" id="GEK89060.1"/>
    </source>
</evidence>
<dbReference type="EMBL" id="FOBL01000007">
    <property type="protein sequence ID" value="SEL67656.1"/>
    <property type="molecule type" value="Genomic_DNA"/>
</dbReference>
<keyword evidence="6 14" id="KW-0479">Metal-binding</keyword>
<evidence type="ECO:0000256" key="15">
    <source>
        <dbReference type="RuleBase" id="RU364006"/>
    </source>
</evidence>
<evidence type="ECO:0000256" key="2">
    <source>
        <dbReference type="ARBA" id="ARBA00003949"/>
    </source>
</evidence>
<dbReference type="PROSITE" id="PS51747">
    <property type="entry name" value="CYT_DCMP_DEAMINASES_2"/>
    <property type="match status" value="1"/>
</dbReference>
<proteinExistence type="inferred from homology"/>
<dbReference type="Proteomes" id="UP000198548">
    <property type="component" value="Unassembled WGS sequence"/>
</dbReference>
<dbReference type="NCBIfam" id="NF004064">
    <property type="entry name" value="PRK05578.1"/>
    <property type="match status" value="1"/>
</dbReference>
<organism evidence="18 19">
    <name type="scientific">Alkalibacterium putridalgicola</name>
    <dbReference type="NCBI Taxonomy" id="426703"/>
    <lineage>
        <taxon>Bacteria</taxon>
        <taxon>Bacillati</taxon>
        <taxon>Bacillota</taxon>
        <taxon>Bacilli</taxon>
        <taxon>Lactobacillales</taxon>
        <taxon>Carnobacteriaceae</taxon>
        <taxon>Alkalibacterium</taxon>
    </lineage>
</organism>
<evidence type="ECO:0000256" key="13">
    <source>
        <dbReference type="PIRSR" id="PIRSR606262-2"/>
    </source>
</evidence>
<dbReference type="Proteomes" id="UP000321425">
    <property type="component" value="Unassembled WGS sequence"/>
</dbReference>
<dbReference type="FunFam" id="3.40.140.10:FF:000008">
    <property type="entry name" value="Cytidine deaminase"/>
    <property type="match status" value="1"/>
</dbReference>
<dbReference type="GO" id="GO:0008270">
    <property type="term" value="F:zinc ion binding"/>
    <property type="evidence" value="ECO:0007669"/>
    <property type="project" value="UniProtKB-UniRule"/>
</dbReference>
<dbReference type="AlphaFoldDB" id="A0A1H7S5Z3"/>
<name>A0A1H7S5Z3_9LACT</name>
<evidence type="ECO:0000256" key="5">
    <source>
        <dbReference type="ARBA" id="ARBA00018266"/>
    </source>
</evidence>
<evidence type="ECO:0000256" key="11">
    <source>
        <dbReference type="ARBA" id="ARBA00049558"/>
    </source>
</evidence>
<keyword evidence="20" id="KW-1185">Reference proteome</keyword>
<sequence>MDEQKKKDLVQQADGMLKRAYVPYSHFPVGAALLTKEGKTYTGCNIENASYSLSNCAERTAIFKAVSEGEKDFDYFVITGGTDEPISPCGACRQVMVEFFEPDMKVLLTNEDGKIKETTVAELLPGAFQAEDMV</sequence>